<dbReference type="EMBL" id="JASNQZ010000006">
    <property type="protein sequence ID" value="KAL0957132.1"/>
    <property type="molecule type" value="Genomic_DNA"/>
</dbReference>
<evidence type="ECO:0008006" key="6">
    <source>
        <dbReference type="Google" id="ProtNLM"/>
    </source>
</evidence>
<dbReference type="SMART" id="SM00320">
    <property type="entry name" value="WD40"/>
    <property type="match status" value="2"/>
</dbReference>
<comment type="caution">
    <text evidence="4">The sequence shown here is derived from an EMBL/GenBank/DDBJ whole genome shotgun (WGS) entry which is preliminary data.</text>
</comment>
<dbReference type="PROSITE" id="PS50082">
    <property type="entry name" value="WD_REPEATS_2"/>
    <property type="match status" value="2"/>
</dbReference>
<protein>
    <recommendedName>
        <fullName evidence="6">WD40 repeat-like protein</fullName>
    </recommendedName>
</protein>
<feature type="repeat" description="WD" evidence="3">
    <location>
        <begin position="109"/>
        <end position="150"/>
    </location>
</feature>
<sequence length="239" mass="26335">MLADFTKFEQRFHDGYMLSAPQMYFSGLSLAPEASKLRELYGDKFSMPIAVIKGREGSWPTAETPVIGVKAVVECVVFSPDGKQIVSGSGDRTIRIWDAATREQVGDALTGHEDPVTSVAFSPDGKQIVSGSGDRTIRIWDSSTGQETESTLNMHHSTLRSGSCPPLSLVRHGDWIHLQSHSGPGHHILWIPPVFRHHKMQFHPCSAVISKKPTLHIQIQDGAIGNCWRDIYTLGNNPP</sequence>
<keyword evidence="2" id="KW-0677">Repeat</keyword>
<dbReference type="InterPro" id="IPR036322">
    <property type="entry name" value="WD40_repeat_dom_sf"/>
</dbReference>
<evidence type="ECO:0000313" key="5">
    <source>
        <dbReference type="Proteomes" id="UP001556367"/>
    </source>
</evidence>
<dbReference type="Proteomes" id="UP001556367">
    <property type="component" value="Unassembled WGS sequence"/>
</dbReference>
<dbReference type="PROSITE" id="PS00678">
    <property type="entry name" value="WD_REPEATS_1"/>
    <property type="match status" value="1"/>
</dbReference>
<proteinExistence type="predicted"/>
<dbReference type="SUPFAM" id="SSF50978">
    <property type="entry name" value="WD40 repeat-like"/>
    <property type="match status" value="1"/>
</dbReference>
<reference evidence="5" key="1">
    <citation type="submission" date="2024-06" db="EMBL/GenBank/DDBJ databases">
        <title>Multi-omics analyses provide insights into the biosynthesis of the anticancer antibiotic pleurotin in Hohenbuehelia grisea.</title>
        <authorList>
            <person name="Weaver J.A."/>
            <person name="Alberti F."/>
        </authorList>
    </citation>
    <scope>NUCLEOTIDE SEQUENCE [LARGE SCALE GENOMIC DNA]</scope>
    <source>
        <strain evidence="5">T-177</strain>
    </source>
</reference>
<keyword evidence="1 3" id="KW-0853">WD repeat</keyword>
<evidence type="ECO:0000313" key="4">
    <source>
        <dbReference type="EMBL" id="KAL0957132.1"/>
    </source>
</evidence>
<evidence type="ECO:0000256" key="2">
    <source>
        <dbReference type="ARBA" id="ARBA00022737"/>
    </source>
</evidence>
<name>A0ABR3JN22_9AGAR</name>
<dbReference type="PRINTS" id="PR00320">
    <property type="entry name" value="GPROTEINBRPT"/>
</dbReference>
<dbReference type="PANTHER" id="PTHR22847">
    <property type="entry name" value="WD40 REPEAT PROTEIN"/>
    <property type="match status" value="1"/>
</dbReference>
<dbReference type="InterPro" id="IPR015943">
    <property type="entry name" value="WD40/YVTN_repeat-like_dom_sf"/>
</dbReference>
<dbReference type="Gene3D" id="2.130.10.10">
    <property type="entry name" value="YVTN repeat-like/Quinoprotein amine dehydrogenase"/>
    <property type="match status" value="1"/>
</dbReference>
<dbReference type="InterPro" id="IPR020472">
    <property type="entry name" value="WD40_PAC1"/>
</dbReference>
<dbReference type="Pfam" id="PF00400">
    <property type="entry name" value="WD40"/>
    <property type="match status" value="2"/>
</dbReference>
<keyword evidence="5" id="KW-1185">Reference proteome</keyword>
<gene>
    <name evidence="4" type="ORF">HGRIS_003224</name>
</gene>
<feature type="repeat" description="WD" evidence="3">
    <location>
        <begin position="66"/>
        <end position="107"/>
    </location>
</feature>
<evidence type="ECO:0000256" key="3">
    <source>
        <dbReference type="PROSITE-ProRule" id="PRU00221"/>
    </source>
</evidence>
<dbReference type="PROSITE" id="PS50294">
    <property type="entry name" value="WD_REPEATS_REGION"/>
    <property type="match status" value="2"/>
</dbReference>
<organism evidence="4 5">
    <name type="scientific">Hohenbuehelia grisea</name>
    <dbReference type="NCBI Taxonomy" id="104357"/>
    <lineage>
        <taxon>Eukaryota</taxon>
        <taxon>Fungi</taxon>
        <taxon>Dikarya</taxon>
        <taxon>Basidiomycota</taxon>
        <taxon>Agaricomycotina</taxon>
        <taxon>Agaricomycetes</taxon>
        <taxon>Agaricomycetidae</taxon>
        <taxon>Agaricales</taxon>
        <taxon>Pleurotineae</taxon>
        <taxon>Pleurotaceae</taxon>
        <taxon>Hohenbuehelia</taxon>
    </lineage>
</organism>
<dbReference type="InterPro" id="IPR001680">
    <property type="entry name" value="WD40_rpt"/>
</dbReference>
<evidence type="ECO:0000256" key="1">
    <source>
        <dbReference type="ARBA" id="ARBA00022574"/>
    </source>
</evidence>
<accession>A0ABR3JN22</accession>
<dbReference type="PANTHER" id="PTHR22847:SF637">
    <property type="entry name" value="WD REPEAT DOMAIN 5B"/>
    <property type="match status" value="1"/>
</dbReference>
<dbReference type="InterPro" id="IPR019775">
    <property type="entry name" value="WD40_repeat_CS"/>
</dbReference>